<dbReference type="InterPro" id="IPR052980">
    <property type="entry name" value="Crinkler_effector"/>
</dbReference>
<accession>A0ABN8BUP0</accession>
<dbReference type="Proteomes" id="UP001157938">
    <property type="component" value="Unassembled WGS sequence"/>
</dbReference>
<evidence type="ECO:0000313" key="6">
    <source>
        <dbReference type="Proteomes" id="UP001157938"/>
    </source>
</evidence>
<comment type="subcellular location">
    <subcellularLocation>
        <location evidence="1">Host cell</location>
    </subcellularLocation>
    <subcellularLocation>
        <location evidence="2">Secreted</location>
    </subcellularLocation>
</comment>
<dbReference type="Pfam" id="PF20147">
    <property type="entry name" value="Crinkler"/>
    <property type="match status" value="1"/>
</dbReference>
<dbReference type="InterPro" id="IPR045379">
    <property type="entry name" value="Crinkler_N"/>
</dbReference>
<comment type="caution">
    <text evidence="5">The sequence shown here is derived from an EMBL/GenBank/DDBJ whole genome shotgun (WGS) entry which is preliminary data.</text>
</comment>
<protein>
    <recommendedName>
        <fullName evidence="4">Crinkler effector protein N-terminal domain-containing protein</fullName>
    </recommendedName>
</protein>
<evidence type="ECO:0000256" key="2">
    <source>
        <dbReference type="ARBA" id="ARBA00004613"/>
    </source>
</evidence>
<keyword evidence="3" id="KW-0964">Secreted</keyword>
<evidence type="ECO:0000313" key="5">
    <source>
        <dbReference type="EMBL" id="CAH0484586.1"/>
    </source>
</evidence>
<dbReference type="InterPro" id="IPR027417">
    <property type="entry name" value="P-loop_NTPase"/>
</dbReference>
<sequence>MVTLYCAIVGAKDSVFAIDIEKEKSVYGHLKKAIKAENEDLQGPARNLQLFLAKITDGVWLKDDDPAALELKTGKKHKDIQKMIDADQAIATRTLKRWLFDDNKMLQPSAEQIHVLVVASEKLKWESSPVGPHIYDSESQYFWLEKEDTAATGLLPKRLMLYCRPNFHKQVEFLRERVLKDGHLGWVLGPPGTGKSATAMAFALTVDRSEWEVIWIHVAMEDDWQCVRLLGDERTSRIITDVTELKEVLNDNDDFKHRIVLIDGWTAADDFKKLSKVCKTWFSKEDVIMKRRLAFICSIASRRKVKDDRDVIDRAMECPVFSWTLDEYIDAIKDDTFFRNVEPYLGDPLSNRSAMVEAKYYYAGGSCRYMFCYNSTDVMIKLHDAADALNNAENTATIGMYSPLCVNRLFAMFRVSDVKKVTPMISRYAAMVIAEKCGPNTIRNFMSTIRQSSNPALNGWMVEVTFFSCIQHVGLDILDATGNIIETWSQSLVVESDEIPQLPDGPVWIKPSKWNQGGYDAIMVSKKTAFVRMVQVTSADKHSFHIGSFHSWLKKLQQSNQSFEIKTLEITFVVTREKLKSFELTDVTGQGLLEAFHWLPAMFLMKAPTVSGICAAKEQMNTDAVVEIQSSS</sequence>
<dbReference type="PANTHER" id="PTHR33129">
    <property type="entry name" value="PROTEIN KINASE DOMAIN-CONTAINING PROTEIN-RELATED"/>
    <property type="match status" value="1"/>
</dbReference>
<organism evidence="5 6">
    <name type="scientific">Peronospora farinosa</name>
    <dbReference type="NCBI Taxonomy" id="134698"/>
    <lineage>
        <taxon>Eukaryota</taxon>
        <taxon>Sar</taxon>
        <taxon>Stramenopiles</taxon>
        <taxon>Oomycota</taxon>
        <taxon>Peronosporomycetes</taxon>
        <taxon>Peronosporales</taxon>
        <taxon>Peronosporaceae</taxon>
        <taxon>Peronospora</taxon>
    </lineage>
</organism>
<dbReference type="EMBL" id="CAKLBC010000039">
    <property type="protein sequence ID" value="CAH0484586.1"/>
    <property type="molecule type" value="Genomic_DNA"/>
</dbReference>
<keyword evidence="6" id="KW-1185">Reference proteome</keyword>
<proteinExistence type="predicted"/>
<evidence type="ECO:0000259" key="4">
    <source>
        <dbReference type="Pfam" id="PF20147"/>
    </source>
</evidence>
<gene>
    <name evidence="5" type="ORF">PFR001_LOCUS333</name>
</gene>
<dbReference type="SUPFAM" id="SSF52540">
    <property type="entry name" value="P-loop containing nucleoside triphosphate hydrolases"/>
    <property type="match status" value="1"/>
</dbReference>
<evidence type="ECO:0000256" key="1">
    <source>
        <dbReference type="ARBA" id="ARBA00004340"/>
    </source>
</evidence>
<name>A0ABN8BUP0_9STRA</name>
<reference evidence="5 6" key="1">
    <citation type="submission" date="2021-11" db="EMBL/GenBank/DDBJ databases">
        <authorList>
            <person name="Islam A."/>
            <person name="Islam S."/>
            <person name="Flora M.S."/>
            <person name="Rahman M."/>
            <person name="Ziaur R.M."/>
            <person name="Epstein J.H."/>
            <person name="Hassan M."/>
            <person name="Klassen M."/>
            <person name="Woodard K."/>
            <person name="Webb A."/>
            <person name="Webby R.J."/>
            <person name="El Zowalaty M.E."/>
        </authorList>
    </citation>
    <scope>NUCLEOTIDE SEQUENCE [LARGE SCALE GENOMIC DNA]</scope>
    <source>
        <strain evidence="5">Pf1</strain>
    </source>
</reference>
<dbReference type="PANTHER" id="PTHR33129:SF1">
    <property type="entry name" value="ATP-BINDING PROTEIN"/>
    <property type="match status" value="1"/>
</dbReference>
<evidence type="ECO:0000256" key="3">
    <source>
        <dbReference type="ARBA" id="ARBA00022525"/>
    </source>
</evidence>
<feature type="domain" description="Crinkler effector protein N-terminal" evidence="4">
    <location>
        <begin position="2"/>
        <end position="118"/>
    </location>
</feature>